<accession>A0A0A8XPB3</accession>
<sequence length="19" mass="2459">MLLIKTTRMKRDKRQIQWI</sequence>
<proteinExistence type="predicted"/>
<dbReference type="EMBL" id="GBRH01283457">
    <property type="protein sequence ID" value="JAD14438.1"/>
    <property type="molecule type" value="Transcribed_RNA"/>
</dbReference>
<reference evidence="1" key="2">
    <citation type="journal article" date="2015" name="Data Brief">
        <title>Shoot transcriptome of the giant reed, Arundo donax.</title>
        <authorList>
            <person name="Barrero R.A."/>
            <person name="Guerrero F.D."/>
            <person name="Moolhuijzen P."/>
            <person name="Goolsby J.A."/>
            <person name="Tidwell J."/>
            <person name="Bellgard S.E."/>
            <person name="Bellgard M.I."/>
        </authorList>
    </citation>
    <scope>NUCLEOTIDE SEQUENCE</scope>
    <source>
        <tissue evidence="1">Shoot tissue taken approximately 20 cm above the soil surface</tissue>
    </source>
</reference>
<name>A0A0A8XPB3_ARUDO</name>
<evidence type="ECO:0000313" key="1">
    <source>
        <dbReference type="EMBL" id="JAD14438.1"/>
    </source>
</evidence>
<reference evidence="1" key="1">
    <citation type="submission" date="2014-09" db="EMBL/GenBank/DDBJ databases">
        <authorList>
            <person name="Magalhaes I.L.F."/>
            <person name="Oliveira U."/>
            <person name="Santos F.R."/>
            <person name="Vidigal T.H.D.A."/>
            <person name="Brescovit A.D."/>
            <person name="Santos A.J."/>
        </authorList>
    </citation>
    <scope>NUCLEOTIDE SEQUENCE</scope>
    <source>
        <tissue evidence="1">Shoot tissue taken approximately 20 cm above the soil surface</tissue>
    </source>
</reference>
<protein>
    <submittedName>
        <fullName evidence="1">Uncharacterized protein</fullName>
    </submittedName>
</protein>
<organism evidence="1">
    <name type="scientific">Arundo donax</name>
    <name type="common">Giant reed</name>
    <name type="synonym">Donax arundinaceus</name>
    <dbReference type="NCBI Taxonomy" id="35708"/>
    <lineage>
        <taxon>Eukaryota</taxon>
        <taxon>Viridiplantae</taxon>
        <taxon>Streptophyta</taxon>
        <taxon>Embryophyta</taxon>
        <taxon>Tracheophyta</taxon>
        <taxon>Spermatophyta</taxon>
        <taxon>Magnoliopsida</taxon>
        <taxon>Liliopsida</taxon>
        <taxon>Poales</taxon>
        <taxon>Poaceae</taxon>
        <taxon>PACMAD clade</taxon>
        <taxon>Arundinoideae</taxon>
        <taxon>Arundineae</taxon>
        <taxon>Arundo</taxon>
    </lineage>
</organism>
<dbReference type="AlphaFoldDB" id="A0A0A8XPB3"/>